<dbReference type="OrthoDB" id="5389734at2759"/>
<accession>A0A1L9RLE0</accession>
<evidence type="ECO:0000313" key="2">
    <source>
        <dbReference type="EMBL" id="OJJ35724.1"/>
    </source>
</evidence>
<sequence length="594" mass="66889">MLIGQGQHSQLPIHPIPQLQGPFDESIIEAVEGTEDEWVVDIDAQSRRRDLLENSQYHPFWKLTSQMSFGVYLLTKRIAKSEVEVMKILQSHVDEMDGFLERTTDDFTIIQIDVRTRIQYLSLPLENLDIFDEMLDDRNFRHAMIDYNDKIEHAIGRFKSAVKDSLKDIQKGKEAIGVLWHYIGQSAKENSPLPNNLNAVYNAMLANTEGWNIALSKLRRRGKALGSALLQLGLVVTEMQRRVGVASRKDVVSFTPPPKRLSRSRSIKERLFEKGSLITITSCSTPEKPLPRDPDPVRAANILSIPRQAGGLGSTRKSVTDLRTINESKGCGMDAESPSRAKSVNHTTHNAGSNTVVPKLQRNLSRKISMSMLPKRSVNDKFEAVQNRPATAPSRTLKSRSVSLEQLKSLRTNRKTQKKTVLESPMFHQPEPHSATHSSTRQEKIKDQLSHYFKSDRVIDAWESTARNEEMNCHQSAQKKKDWPLSIFRAKSSNALHGPGGNRTTALEQDLQRQMTWLQEESEALKTYSLKPKCDVAPRIHIFSVDAAFSEEEEEYNDDKDGSETVRGETGSIITALPSVPPPTSSTPNEFCTT</sequence>
<feature type="region of interest" description="Disordered" evidence="1">
    <location>
        <begin position="408"/>
        <end position="444"/>
    </location>
</feature>
<dbReference type="Proteomes" id="UP000184383">
    <property type="component" value="Unassembled WGS sequence"/>
</dbReference>
<dbReference type="GeneID" id="63744009"/>
<feature type="compositionally biased region" description="Polar residues" evidence="1">
    <location>
        <begin position="340"/>
        <end position="354"/>
    </location>
</feature>
<evidence type="ECO:0000313" key="3">
    <source>
        <dbReference type="Proteomes" id="UP000184383"/>
    </source>
</evidence>
<proteinExistence type="predicted"/>
<dbReference type="STRING" id="1073089.A0A1L9RLE0"/>
<keyword evidence="3" id="KW-1185">Reference proteome</keyword>
<evidence type="ECO:0000256" key="1">
    <source>
        <dbReference type="SAM" id="MobiDB-lite"/>
    </source>
</evidence>
<dbReference type="AlphaFoldDB" id="A0A1L9RLE0"/>
<name>A0A1L9RLE0_ASPWE</name>
<gene>
    <name evidence="2" type="ORF">ASPWEDRAFT_110312</name>
</gene>
<protein>
    <submittedName>
        <fullName evidence="2">Uncharacterized protein</fullName>
    </submittedName>
</protein>
<reference evidence="3" key="1">
    <citation type="journal article" date="2017" name="Genome Biol.">
        <title>Comparative genomics reveals high biological diversity and specific adaptations in the industrially and medically important fungal genus Aspergillus.</title>
        <authorList>
            <person name="de Vries R.P."/>
            <person name="Riley R."/>
            <person name="Wiebenga A."/>
            <person name="Aguilar-Osorio G."/>
            <person name="Amillis S."/>
            <person name="Uchima C.A."/>
            <person name="Anderluh G."/>
            <person name="Asadollahi M."/>
            <person name="Askin M."/>
            <person name="Barry K."/>
            <person name="Battaglia E."/>
            <person name="Bayram O."/>
            <person name="Benocci T."/>
            <person name="Braus-Stromeyer S.A."/>
            <person name="Caldana C."/>
            <person name="Canovas D."/>
            <person name="Cerqueira G.C."/>
            <person name="Chen F."/>
            <person name="Chen W."/>
            <person name="Choi C."/>
            <person name="Clum A."/>
            <person name="Dos Santos R.A."/>
            <person name="Damasio A.R."/>
            <person name="Diallinas G."/>
            <person name="Emri T."/>
            <person name="Fekete E."/>
            <person name="Flipphi M."/>
            <person name="Freyberg S."/>
            <person name="Gallo A."/>
            <person name="Gournas C."/>
            <person name="Habgood R."/>
            <person name="Hainaut M."/>
            <person name="Harispe M.L."/>
            <person name="Henrissat B."/>
            <person name="Hilden K.S."/>
            <person name="Hope R."/>
            <person name="Hossain A."/>
            <person name="Karabika E."/>
            <person name="Karaffa L."/>
            <person name="Karanyi Z."/>
            <person name="Krasevec N."/>
            <person name="Kuo A."/>
            <person name="Kusch H."/>
            <person name="LaButti K."/>
            <person name="Lagendijk E.L."/>
            <person name="Lapidus A."/>
            <person name="Levasseur A."/>
            <person name="Lindquist E."/>
            <person name="Lipzen A."/>
            <person name="Logrieco A.F."/>
            <person name="MacCabe A."/>
            <person name="Maekelae M.R."/>
            <person name="Malavazi I."/>
            <person name="Melin P."/>
            <person name="Meyer V."/>
            <person name="Mielnichuk N."/>
            <person name="Miskei M."/>
            <person name="Molnar A.P."/>
            <person name="Mule G."/>
            <person name="Ngan C.Y."/>
            <person name="Orejas M."/>
            <person name="Orosz E."/>
            <person name="Ouedraogo J.P."/>
            <person name="Overkamp K.M."/>
            <person name="Park H.-S."/>
            <person name="Perrone G."/>
            <person name="Piumi F."/>
            <person name="Punt P.J."/>
            <person name="Ram A.F."/>
            <person name="Ramon A."/>
            <person name="Rauscher S."/>
            <person name="Record E."/>
            <person name="Riano-Pachon D.M."/>
            <person name="Robert V."/>
            <person name="Roehrig J."/>
            <person name="Ruller R."/>
            <person name="Salamov A."/>
            <person name="Salih N.S."/>
            <person name="Samson R.A."/>
            <person name="Sandor E."/>
            <person name="Sanguinetti M."/>
            <person name="Schuetze T."/>
            <person name="Sepcic K."/>
            <person name="Shelest E."/>
            <person name="Sherlock G."/>
            <person name="Sophianopoulou V."/>
            <person name="Squina F.M."/>
            <person name="Sun H."/>
            <person name="Susca A."/>
            <person name="Todd R.B."/>
            <person name="Tsang A."/>
            <person name="Unkles S.E."/>
            <person name="van de Wiele N."/>
            <person name="van Rossen-Uffink D."/>
            <person name="Oliveira J.V."/>
            <person name="Vesth T.C."/>
            <person name="Visser J."/>
            <person name="Yu J.-H."/>
            <person name="Zhou M."/>
            <person name="Andersen M.R."/>
            <person name="Archer D.B."/>
            <person name="Baker S.E."/>
            <person name="Benoit I."/>
            <person name="Brakhage A.A."/>
            <person name="Braus G.H."/>
            <person name="Fischer R."/>
            <person name="Frisvad J.C."/>
            <person name="Goldman G.H."/>
            <person name="Houbraken J."/>
            <person name="Oakley B."/>
            <person name="Pocsi I."/>
            <person name="Scazzocchio C."/>
            <person name="Seiboth B."/>
            <person name="vanKuyk P.A."/>
            <person name="Wortman J."/>
            <person name="Dyer P.S."/>
            <person name="Grigoriev I.V."/>
        </authorList>
    </citation>
    <scope>NUCLEOTIDE SEQUENCE [LARGE SCALE GENOMIC DNA]</scope>
    <source>
        <strain evidence="3">DTO 134E9</strain>
    </source>
</reference>
<dbReference type="RefSeq" id="XP_040689400.1">
    <property type="nucleotide sequence ID" value="XM_040828161.1"/>
</dbReference>
<feature type="region of interest" description="Disordered" evidence="1">
    <location>
        <begin position="551"/>
        <end position="594"/>
    </location>
</feature>
<feature type="region of interest" description="Disordered" evidence="1">
    <location>
        <begin position="328"/>
        <end position="354"/>
    </location>
</feature>
<dbReference type="EMBL" id="KV878212">
    <property type="protein sequence ID" value="OJJ35724.1"/>
    <property type="molecule type" value="Genomic_DNA"/>
</dbReference>
<dbReference type="VEuPathDB" id="FungiDB:ASPWEDRAFT_110312"/>
<organism evidence="2 3">
    <name type="scientific">Aspergillus wentii DTO 134E9</name>
    <dbReference type="NCBI Taxonomy" id="1073089"/>
    <lineage>
        <taxon>Eukaryota</taxon>
        <taxon>Fungi</taxon>
        <taxon>Dikarya</taxon>
        <taxon>Ascomycota</taxon>
        <taxon>Pezizomycotina</taxon>
        <taxon>Eurotiomycetes</taxon>
        <taxon>Eurotiomycetidae</taxon>
        <taxon>Eurotiales</taxon>
        <taxon>Aspergillaceae</taxon>
        <taxon>Aspergillus</taxon>
        <taxon>Aspergillus subgen. Cremei</taxon>
    </lineage>
</organism>